<evidence type="ECO:0000313" key="3">
    <source>
        <dbReference type="EMBL" id="MDV4315115.1"/>
    </source>
</evidence>
<feature type="domain" description="HTH cro/C1-type" evidence="2">
    <location>
        <begin position="8"/>
        <end position="74"/>
    </location>
</feature>
<comment type="caution">
    <text evidence="3">The sequence shown here is derived from an EMBL/GenBank/DDBJ whole genome shotgun (WGS) entry which is preliminary data.</text>
</comment>
<evidence type="ECO:0000259" key="2">
    <source>
        <dbReference type="Pfam" id="PF13443"/>
    </source>
</evidence>
<proteinExistence type="predicted"/>
<dbReference type="InterPro" id="IPR001387">
    <property type="entry name" value="Cro/C1-type_HTH"/>
</dbReference>
<name>A0AAW8Z2C3_9GAMM</name>
<dbReference type="RefSeq" id="WP_000694693.1">
    <property type="nucleotide sequence ID" value="NZ_CP094258.1"/>
</dbReference>
<accession>A0AAW8Z2C3</accession>
<dbReference type="Proteomes" id="UP001284654">
    <property type="component" value="Unassembled WGS sequence"/>
</dbReference>
<dbReference type="Pfam" id="PF13443">
    <property type="entry name" value="HTH_26"/>
    <property type="match status" value="1"/>
</dbReference>
<dbReference type="EMBL" id="JAWJYY010000001">
    <property type="protein sequence ID" value="MDV4315115.1"/>
    <property type="molecule type" value="Genomic_DNA"/>
</dbReference>
<protein>
    <submittedName>
        <fullName evidence="3">Helix-turn-helix transcriptional regulator</fullName>
    </submittedName>
</protein>
<organism evidence="3 4">
    <name type="scientific">Acinetobacter indicus</name>
    <dbReference type="NCBI Taxonomy" id="756892"/>
    <lineage>
        <taxon>Bacteria</taxon>
        <taxon>Pseudomonadati</taxon>
        <taxon>Pseudomonadota</taxon>
        <taxon>Gammaproteobacteria</taxon>
        <taxon>Moraxellales</taxon>
        <taxon>Moraxellaceae</taxon>
        <taxon>Acinetobacter</taxon>
    </lineage>
</organism>
<feature type="compositionally biased region" description="Low complexity" evidence="1">
    <location>
        <begin position="112"/>
        <end position="131"/>
    </location>
</feature>
<reference evidence="3" key="1">
    <citation type="submission" date="2023-10" db="EMBL/GenBank/DDBJ databases">
        <authorList>
            <person name="Sykes E.M.E."/>
            <person name="Khan I.U.H."/>
            <person name="Kumar A."/>
        </authorList>
    </citation>
    <scope>NUCLEOTIDE SEQUENCE</scope>
    <source>
        <strain evidence="3">IK5</strain>
    </source>
</reference>
<evidence type="ECO:0000313" key="4">
    <source>
        <dbReference type="Proteomes" id="UP001284654"/>
    </source>
</evidence>
<evidence type="ECO:0000256" key="1">
    <source>
        <dbReference type="SAM" id="MobiDB-lite"/>
    </source>
</evidence>
<gene>
    <name evidence="3" type="ORF">MSG88_04905</name>
</gene>
<feature type="region of interest" description="Disordered" evidence="1">
    <location>
        <begin position="110"/>
        <end position="136"/>
    </location>
</feature>
<sequence>MKIKLRNRLEVLMKDAGISTFEEMSERLTKNQQWSISRSALSRKFRDENPSLTMEMIAAICNELQCLPSDLFEISISSASQEEIDDMQNRILPFRYGTIRKGVLTAAEDETTNTAASKPEKVIATQKQKTAQQDKVDLDSILGPKVSHLHAGKLNKGK</sequence>
<dbReference type="AlphaFoldDB" id="A0AAW8Z2C3"/>